<sequence length="142" mass="15892">MKTIVAQEKERCRLMSANFTAMTSSCRPDFDGSMCWESKAAGDIVQMECPFEFCSTCTVEDVKVWHTLQEGSRLILPAGAQETASVTLRVHKYRAVFCAPSGAAIDHCPSRRPEHMSPRFLRLFVIESEATVWSSCLVISRP</sequence>
<organism evidence="2 3">
    <name type="scientific">Trichuris trichiura</name>
    <name type="common">Whipworm</name>
    <name type="synonym">Trichocephalus trichiurus</name>
    <dbReference type="NCBI Taxonomy" id="36087"/>
    <lineage>
        <taxon>Eukaryota</taxon>
        <taxon>Metazoa</taxon>
        <taxon>Ecdysozoa</taxon>
        <taxon>Nematoda</taxon>
        <taxon>Enoplea</taxon>
        <taxon>Dorylaimia</taxon>
        <taxon>Trichinellida</taxon>
        <taxon>Trichuridae</taxon>
        <taxon>Trichuris</taxon>
    </lineage>
</organism>
<keyword evidence="2" id="KW-0675">Receptor</keyword>
<name>A0A077YZW4_TRITR</name>
<dbReference type="InterPro" id="IPR001879">
    <property type="entry name" value="GPCR_2_extracellular_dom"/>
</dbReference>
<dbReference type="InterPro" id="IPR036445">
    <property type="entry name" value="GPCR_2_extracell_dom_sf"/>
</dbReference>
<evidence type="ECO:0000259" key="1">
    <source>
        <dbReference type="PROSITE" id="PS50227"/>
    </source>
</evidence>
<dbReference type="Pfam" id="PF02793">
    <property type="entry name" value="HRM"/>
    <property type="match status" value="1"/>
</dbReference>
<dbReference type="Gene3D" id="4.10.1240.10">
    <property type="entry name" value="GPCR, family 2, extracellular hormone receptor domain"/>
    <property type="match status" value="1"/>
</dbReference>
<keyword evidence="3" id="KW-1185">Reference proteome</keyword>
<reference evidence="2" key="1">
    <citation type="submission" date="2014-01" db="EMBL/GenBank/DDBJ databases">
        <authorList>
            <person name="Aslett M."/>
        </authorList>
    </citation>
    <scope>NUCLEOTIDE SEQUENCE</scope>
</reference>
<feature type="domain" description="G-protein coupled receptors family 2 profile 1" evidence="1">
    <location>
        <begin position="11"/>
        <end position="50"/>
    </location>
</feature>
<dbReference type="GO" id="GO:0016020">
    <property type="term" value="C:membrane"/>
    <property type="evidence" value="ECO:0007669"/>
    <property type="project" value="InterPro"/>
</dbReference>
<accession>A0A077YZW4</accession>
<proteinExistence type="predicted"/>
<dbReference type="SUPFAM" id="SSF111418">
    <property type="entry name" value="Hormone receptor domain"/>
    <property type="match status" value="1"/>
</dbReference>
<dbReference type="Proteomes" id="UP000030665">
    <property type="component" value="Unassembled WGS sequence"/>
</dbReference>
<evidence type="ECO:0000313" key="3">
    <source>
        <dbReference type="Proteomes" id="UP000030665"/>
    </source>
</evidence>
<dbReference type="GO" id="GO:0004930">
    <property type="term" value="F:G protein-coupled receptor activity"/>
    <property type="evidence" value="ECO:0007669"/>
    <property type="project" value="InterPro"/>
</dbReference>
<gene>
    <name evidence="2" type="ORF">TTRE_0000155301</name>
</gene>
<dbReference type="STRING" id="36087.A0A077YZW4"/>
<evidence type="ECO:0000313" key="2">
    <source>
        <dbReference type="EMBL" id="CDW53289.1"/>
    </source>
</evidence>
<reference evidence="2" key="2">
    <citation type="submission" date="2014-03" db="EMBL/GenBank/DDBJ databases">
        <title>The whipworm genome and dual-species transcriptomics of an intimate host-pathogen interaction.</title>
        <authorList>
            <person name="Foth B.J."/>
            <person name="Tsai I.J."/>
            <person name="Reid A.J."/>
            <person name="Bancroft A.J."/>
            <person name="Nichol S."/>
            <person name="Tracey A."/>
            <person name="Holroyd N."/>
            <person name="Cotton J.A."/>
            <person name="Stanley E.J."/>
            <person name="Zarowiecki M."/>
            <person name="Liu J.Z."/>
            <person name="Huckvale T."/>
            <person name="Cooper P.J."/>
            <person name="Grencis R.K."/>
            <person name="Berriman M."/>
        </authorList>
    </citation>
    <scope>NUCLEOTIDE SEQUENCE [LARGE SCALE GENOMIC DNA]</scope>
</reference>
<dbReference type="PROSITE" id="PS51257">
    <property type="entry name" value="PROKAR_LIPOPROTEIN"/>
    <property type="match status" value="1"/>
</dbReference>
<protein>
    <submittedName>
        <fullName evidence="2">Parathyroid hormone 2 receptor</fullName>
    </submittedName>
</protein>
<dbReference type="EMBL" id="HG805847">
    <property type="protein sequence ID" value="CDW53289.1"/>
    <property type="molecule type" value="Genomic_DNA"/>
</dbReference>
<dbReference type="AlphaFoldDB" id="A0A077YZW4"/>
<dbReference type="PROSITE" id="PS50227">
    <property type="entry name" value="G_PROTEIN_RECEP_F2_3"/>
    <property type="match status" value="1"/>
</dbReference>